<proteinExistence type="inferred from homology"/>
<dbReference type="CDD" id="cd17259">
    <property type="entry name" value="RMtype1_S_StySKI-TRD2-CR2_like"/>
    <property type="match status" value="1"/>
</dbReference>
<dbReference type="OrthoDB" id="5298944at2"/>
<feature type="region of interest" description="Disordered" evidence="5">
    <location>
        <begin position="122"/>
        <end position="148"/>
    </location>
</feature>
<sequence>MLKGKEGVCSNRYLLYVLNQTDYRGYANGTTRLKLTQSAMRRIPVNLAPLKEQHRIVAKIEELFSELDKGIENLKTAQAQLKVYRQALLKHAFEGKLTAQWRTQRRAKQTVAPAQAGAQLLNDMDSRPTPSRGQAMRGNDEAGSGNDEPLETAEALLKRIQQERAQRYQQQLAEWEESPSIPLLQRGKPTSTAPIPPLEKGGRGGISKPKPPKTLPPLTAEELAELPELPEGWGWVKLGTVVETNVGFAFKSSEFSSNGIRLLRGENIEPRQLRWVDTRFWPSESMGQFNDLLVNPGEIIVAMDRPVISSGLKVARVKQSDVPCLLVQRVARIKEQQNICTSYIFSVIDQNRFINHCLGNQTGTQLPHISEAQIRAYPVPLCSYEEQIKISEELDSRTTEADQLDQTITTALKQAEALRQSILKKAFSGQLVPQDPNDEPASELLARIKAERLASQGNLVVRRKGGRS</sequence>
<gene>
    <name evidence="7" type="ORF">SAMN05421510_103035</name>
</gene>
<dbReference type="PANTHER" id="PTHR43140:SF1">
    <property type="entry name" value="TYPE I RESTRICTION ENZYME ECOKI SPECIFICITY SUBUNIT"/>
    <property type="match status" value="1"/>
</dbReference>
<dbReference type="EMBL" id="FOFX01000030">
    <property type="protein sequence ID" value="SEQ23966.1"/>
    <property type="molecule type" value="Genomic_DNA"/>
</dbReference>
<dbReference type="GO" id="GO:0009307">
    <property type="term" value="P:DNA restriction-modification system"/>
    <property type="evidence" value="ECO:0007669"/>
    <property type="project" value="UniProtKB-KW"/>
</dbReference>
<dbReference type="Gene3D" id="3.90.220.20">
    <property type="entry name" value="DNA methylase specificity domains"/>
    <property type="match status" value="2"/>
</dbReference>
<name>A0A1H9EDX2_9PROT</name>
<dbReference type="Pfam" id="PF01420">
    <property type="entry name" value="Methylase_S"/>
    <property type="match status" value="2"/>
</dbReference>
<evidence type="ECO:0000259" key="6">
    <source>
        <dbReference type="Pfam" id="PF01420"/>
    </source>
</evidence>
<evidence type="ECO:0000256" key="2">
    <source>
        <dbReference type="ARBA" id="ARBA00022747"/>
    </source>
</evidence>
<dbReference type="InterPro" id="IPR000055">
    <property type="entry name" value="Restrct_endonuc_typeI_TRD"/>
</dbReference>
<dbReference type="GO" id="GO:0003677">
    <property type="term" value="F:DNA binding"/>
    <property type="evidence" value="ECO:0007669"/>
    <property type="project" value="UniProtKB-KW"/>
</dbReference>
<feature type="coiled-coil region" evidence="4">
    <location>
        <begin position="150"/>
        <end position="178"/>
    </location>
</feature>
<keyword evidence="4" id="KW-0175">Coiled coil</keyword>
<dbReference type="Proteomes" id="UP000181998">
    <property type="component" value="Unassembled WGS sequence"/>
</dbReference>
<comment type="similarity">
    <text evidence="1">Belongs to the type-I restriction system S methylase family.</text>
</comment>
<dbReference type="InterPro" id="IPR051212">
    <property type="entry name" value="Type-I_RE_S_subunit"/>
</dbReference>
<dbReference type="SUPFAM" id="SSF116734">
    <property type="entry name" value="DNA methylase specificity domain"/>
    <property type="match status" value="2"/>
</dbReference>
<dbReference type="PANTHER" id="PTHR43140">
    <property type="entry name" value="TYPE-1 RESTRICTION ENZYME ECOKI SPECIFICITY PROTEIN"/>
    <property type="match status" value="1"/>
</dbReference>
<protein>
    <submittedName>
        <fullName evidence="7">Type I restriction enzyme, S subunit</fullName>
    </submittedName>
</protein>
<evidence type="ECO:0000313" key="8">
    <source>
        <dbReference type="Proteomes" id="UP000181998"/>
    </source>
</evidence>
<evidence type="ECO:0000256" key="5">
    <source>
        <dbReference type="SAM" id="MobiDB-lite"/>
    </source>
</evidence>
<accession>A0A1H9EDX2</accession>
<keyword evidence="2" id="KW-0680">Restriction system</keyword>
<dbReference type="AlphaFoldDB" id="A0A1H9EDX2"/>
<feature type="domain" description="Type I restriction modification DNA specificity" evidence="6">
    <location>
        <begin position="230"/>
        <end position="413"/>
    </location>
</feature>
<keyword evidence="3" id="KW-0238">DNA-binding</keyword>
<evidence type="ECO:0000256" key="4">
    <source>
        <dbReference type="SAM" id="Coils"/>
    </source>
</evidence>
<evidence type="ECO:0000256" key="1">
    <source>
        <dbReference type="ARBA" id="ARBA00010923"/>
    </source>
</evidence>
<evidence type="ECO:0000313" key="7">
    <source>
        <dbReference type="EMBL" id="SEQ23966.1"/>
    </source>
</evidence>
<feature type="domain" description="Type I restriction modification DNA specificity" evidence="6">
    <location>
        <begin position="11"/>
        <end position="73"/>
    </location>
</feature>
<dbReference type="InterPro" id="IPR044946">
    <property type="entry name" value="Restrct_endonuc_typeI_TRD_sf"/>
</dbReference>
<reference evidence="7 8" key="1">
    <citation type="submission" date="2016-10" db="EMBL/GenBank/DDBJ databases">
        <authorList>
            <person name="de Groot N.N."/>
        </authorList>
    </citation>
    <scope>NUCLEOTIDE SEQUENCE [LARGE SCALE GENOMIC DNA]</scope>
    <source>
        <strain evidence="7 8">Nm9</strain>
    </source>
</reference>
<organism evidence="7 8">
    <name type="scientific">Nitrosomonas ureae</name>
    <dbReference type="NCBI Taxonomy" id="44577"/>
    <lineage>
        <taxon>Bacteria</taxon>
        <taxon>Pseudomonadati</taxon>
        <taxon>Pseudomonadota</taxon>
        <taxon>Betaproteobacteria</taxon>
        <taxon>Nitrosomonadales</taxon>
        <taxon>Nitrosomonadaceae</taxon>
        <taxon>Nitrosomonas</taxon>
    </lineage>
</organism>
<feature type="region of interest" description="Disordered" evidence="5">
    <location>
        <begin position="181"/>
        <end position="214"/>
    </location>
</feature>
<evidence type="ECO:0000256" key="3">
    <source>
        <dbReference type="ARBA" id="ARBA00023125"/>
    </source>
</evidence>